<protein>
    <submittedName>
        <fullName evidence="1">Uncharacterized protein</fullName>
    </submittedName>
</protein>
<evidence type="ECO:0000313" key="2">
    <source>
        <dbReference type="Proteomes" id="UP000265566"/>
    </source>
</evidence>
<evidence type="ECO:0000313" key="1">
    <source>
        <dbReference type="EMBL" id="RHN76251.1"/>
    </source>
</evidence>
<dbReference type="AlphaFoldDB" id="A0A396JHQ2"/>
<sequence length="134" mass="15119">MSVAGFEASCHNLVKLTGNRWLMSFVAEAVRVLGFQTRLWVVGVRFRIRVGGRISNCHEVVWHYITLVDVSKFASVFDVGLFGSKDACCCCKELLVLVSISCLQLVHTPHVRHPQVLLFFLCITRLGWHTLCVD</sequence>
<reference evidence="2" key="1">
    <citation type="journal article" date="2018" name="Nat. Plants">
        <title>Whole-genome landscape of Medicago truncatula symbiotic genes.</title>
        <authorList>
            <person name="Pecrix Y."/>
            <person name="Staton S.E."/>
            <person name="Sallet E."/>
            <person name="Lelandais-Briere C."/>
            <person name="Moreau S."/>
            <person name="Carrere S."/>
            <person name="Blein T."/>
            <person name="Jardinaud M.F."/>
            <person name="Latrasse D."/>
            <person name="Zouine M."/>
            <person name="Zahm M."/>
            <person name="Kreplak J."/>
            <person name="Mayjonade B."/>
            <person name="Satge C."/>
            <person name="Perez M."/>
            <person name="Cauet S."/>
            <person name="Marande W."/>
            <person name="Chantry-Darmon C."/>
            <person name="Lopez-Roques C."/>
            <person name="Bouchez O."/>
            <person name="Berard A."/>
            <person name="Debelle F."/>
            <person name="Munos S."/>
            <person name="Bendahmane A."/>
            <person name="Berges H."/>
            <person name="Niebel A."/>
            <person name="Buitink J."/>
            <person name="Frugier F."/>
            <person name="Benhamed M."/>
            <person name="Crespi M."/>
            <person name="Gouzy J."/>
            <person name="Gamas P."/>
        </authorList>
    </citation>
    <scope>NUCLEOTIDE SEQUENCE [LARGE SCALE GENOMIC DNA]</scope>
    <source>
        <strain evidence="2">cv. Jemalong A17</strain>
    </source>
</reference>
<accession>A0A396JHQ2</accession>
<organism evidence="1 2">
    <name type="scientific">Medicago truncatula</name>
    <name type="common">Barrel medic</name>
    <name type="synonym">Medicago tribuloides</name>
    <dbReference type="NCBI Taxonomy" id="3880"/>
    <lineage>
        <taxon>Eukaryota</taxon>
        <taxon>Viridiplantae</taxon>
        <taxon>Streptophyta</taxon>
        <taxon>Embryophyta</taxon>
        <taxon>Tracheophyta</taxon>
        <taxon>Spermatophyta</taxon>
        <taxon>Magnoliopsida</taxon>
        <taxon>eudicotyledons</taxon>
        <taxon>Gunneridae</taxon>
        <taxon>Pentapetalae</taxon>
        <taxon>rosids</taxon>
        <taxon>fabids</taxon>
        <taxon>Fabales</taxon>
        <taxon>Fabaceae</taxon>
        <taxon>Papilionoideae</taxon>
        <taxon>50 kb inversion clade</taxon>
        <taxon>NPAAA clade</taxon>
        <taxon>Hologalegina</taxon>
        <taxon>IRL clade</taxon>
        <taxon>Trifolieae</taxon>
        <taxon>Medicago</taxon>
    </lineage>
</organism>
<proteinExistence type="predicted"/>
<gene>
    <name evidence="1" type="ORF">MtrunA17_Chr2g0330001</name>
</gene>
<dbReference type="Proteomes" id="UP000265566">
    <property type="component" value="Chromosome 2"/>
</dbReference>
<dbReference type="EMBL" id="PSQE01000002">
    <property type="protein sequence ID" value="RHN76251.1"/>
    <property type="molecule type" value="Genomic_DNA"/>
</dbReference>
<comment type="caution">
    <text evidence="1">The sequence shown here is derived from an EMBL/GenBank/DDBJ whole genome shotgun (WGS) entry which is preliminary data.</text>
</comment>
<name>A0A396JHQ2_MEDTR</name>
<dbReference type="Gramene" id="rna12544">
    <property type="protein sequence ID" value="RHN76251.1"/>
    <property type="gene ID" value="gene12544"/>
</dbReference>